<dbReference type="RefSeq" id="WP_047261445.1">
    <property type="nucleotide sequence ID" value="NZ_CP011542.1"/>
</dbReference>
<evidence type="ECO:0000313" key="4">
    <source>
        <dbReference type="EMBL" id="AKK05185.1"/>
    </source>
</evidence>
<dbReference type="AlphaFoldDB" id="A0A0G3GXE2"/>
<dbReference type="Proteomes" id="UP000035199">
    <property type="component" value="Chromosome"/>
</dbReference>
<protein>
    <submittedName>
        <fullName evidence="4">Electron transfer protein with DM13 domain</fullName>
    </submittedName>
</protein>
<proteinExistence type="predicted"/>
<dbReference type="PATRIC" id="fig|571915.4.peg.898"/>
<evidence type="ECO:0000256" key="2">
    <source>
        <dbReference type="SAM" id="Phobius"/>
    </source>
</evidence>
<reference evidence="4 5" key="1">
    <citation type="journal article" date="2015" name="Genome Announc.">
        <title>Complete Genome Sequence of the Type Strain Corynebacterium mustelae DSM 45274, Isolated from Various Tissues of a Male Ferret with Lethal Sepsis.</title>
        <authorList>
            <person name="Ruckert C."/>
            <person name="Eimer J."/>
            <person name="Winkler A."/>
            <person name="Tauch A."/>
        </authorList>
    </citation>
    <scope>NUCLEOTIDE SEQUENCE [LARGE SCALE GENOMIC DNA]</scope>
    <source>
        <strain evidence="4 5">DSM 45274</strain>
    </source>
</reference>
<keyword evidence="2" id="KW-1133">Transmembrane helix</keyword>
<dbReference type="InterPro" id="IPR019545">
    <property type="entry name" value="DM13_domain"/>
</dbReference>
<keyword evidence="5" id="KW-1185">Reference proteome</keyword>
<name>A0A0G3GXE2_9CORY</name>
<sequence>MKKVVKFGAPLAVIALAIAIAVFKPWLLFVDKEVNDEIPNFTAQTAQATTAQSEPGSNETPNNATAESNDTPTTPVLIAQGDFISHEHETTGRALVFKLPNGNHQLALENLATSNGPDVKVWFSQGPVVEGVAGWTTAKDHPHLSLGTIKGNVGNQVYDLPADFNPSDWPTVDLWCEQFGVSFGAAALQKV</sequence>
<dbReference type="OrthoDB" id="4751481at2"/>
<feature type="region of interest" description="Disordered" evidence="1">
    <location>
        <begin position="45"/>
        <end position="75"/>
    </location>
</feature>
<dbReference type="Pfam" id="PF10517">
    <property type="entry name" value="DM13"/>
    <property type="match status" value="1"/>
</dbReference>
<reference evidence="5" key="2">
    <citation type="submission" date="2015-05" db="EMBL/GenBank/DDBJ databases">
        <title>Complete genome sequence of Corynebacterium mustelae DSM 45274, isolated from various tissues of a male ferret with lethal sepsis.</title>
        <authorList>
            <person name="Ruckert C."/>
            <person name="Albersmeier A."/>
            <person name="Winkler A."/>
            <person name="Tauch A."/>
        </authorList>
    </citation>
    <scope>NUCLEOTIDE SEQUENCE [LARGE SCALE GENOMIC DNA]</scope>
    <source>
        <strain evidence="5">DSM 45274</strain>
    </source>
</reference>
<dbReference type="KEGG" id="cmv:CMUST_04210"/>
<feature type="compositionally biased region" description="Polar residues" evidence="1">
    <location>
        <begin position="53"/>
        <end position="74"/>
    </location>
</feature>
<dbReference type="EMBL" id="CP011542">
    <property type="protein sequence ID" value="AKK05185.1"/>
    <property type="molecule type" value="Genomic_DNA"/>
</dbReference>
<evidence type="ECO:0000259" key="3">
    <source>
        <dbReference type="PROSITE" id="PS51549"/>
    </source>
</evidence>
<gene>
    <name evidence="4" type="ORF">CMUST_04210</name>
</gene>
<dbReference type="PROSITE" id="PS51549">
    <property type="entry name" value="DM13"/>
    <property type="match status" value="1"/>
</dbReference>
<keyword evidence="2" id="KW-0472">Membrane</keyword>
<keyword evidence="2" id="KW-0812">Transmembrane</keyword>
<evidence type="ECO:0000313" key="5">
    <source>
        <dbReference type="Proteomes" id="UP000035199"/>
    </source>
</evidence>
<evidence type="ECO:0000256" key="1">
    <source>
        <dbReference type="SAM" id="MobiDB-lite"/>
    </source>
</evidence>
<feature type="transmembrane region" description="Helical" evidence="2">
    <location>
        <begin position="7"/>
        <end position="29"/>
    </location>
</feature>
<organism evidence="4 5">
    <name type="scientific">Corynebacterium mustelae</name>
    <dbReference type="NCBI Taxonomy" id="571915"/>
    <lineage>
        <taxon>Bacteria</taxon>
        <taxon>Bacillati</taxon>
        <taxon>Actinomycetota</taxon>
        <taxon>Actinomycetes</taxon>
        <taxon>Mycobacteriales</taxon>
        <taxon>Corynebacteriaceae</taxon>
        <taxon>Corynebacterium</taxon>
    </lineage>
</organism>
<dbReference type="STRING" id="571915.CMUST_04210"/>
<feature type="domain" description="DM13" evidence="3">
    <location>
        <begin position="75"/>
        <end position="189"/>
    </location>
</feature>
<accession>A0A0G3GXE2</accession>